<name>A0A0L6JRZ6_9FIRM</name>
<evidence type="ECO:0000313" key="19">
    <source>
        <dbReference type="Proteomes" id="UP000036923"/>
    </source>
</evidence>
<keyword evidence="12 14" id="KW-0804">Transcription</keyword>
<dbReference type="InterPro" id="IPR011006">
    <property type="entry name" value="CheY-like_superfamily"/>
</dbReference>
<keyword evidence="5 16" id="KW-0597">Phosphoprotein</keyword>
<dbReference type="Gene3D" id="3.40.50.2300">
    <property type="match status" value="1"/>
</dbReference>
<keyword evidence="6 14" id="KW-0106">Calcium</keyword>
<evidence type="ECO:0000256" key="7">
    <source>
        <dbReference type="ARBA" id="ARBA00022969"/>
    </source>
</evidence>
<evidence type="ECO:0000256" key="16">
    <source>
        <dbReference type="PROSITE-ProRule" id="PRU00169"/>
    </source>
</evidence>
<dbReference type="SUPFAM" id="SSF46894">
    <property type="entry name" value="C-terminal effector domain of the bipartite response regulators"/>
    <property type="match status" value="1"/>
</dbReference>
<dbReference type="Gene3D" id="1.10.10.10">
    <property type="entry name" value="Winged helix-like DNA-binding domain superfamily/Winged helix DNA-binding domain"/>
    <property type="match status" value="1"/>
</dbReference>
<dbReference type="PROSITE" id="PS50110">
    <property type="entry name" value="RESPONSE_REGULATORY"/>
    <property type="match status" value="1"/>
</dbReference>
<protein>
    <recommendedName>
        <fullName evidence="2 14">Stage 0 sporulation protein A homolog</fullName>
    </recommendedName>
</protein>
<feature type="domain" description="Response regulatory" evidence="17">
    <location>
        <begin position="6"/>
        <end position="124"/>
    </location>
</feature>
<keyword evidence="9 14" id="KW-0805">Transcription regulation</keyword>
<dbReference type="GO" id="GO:0005509">
    <property type="term" value="F:calcium ion binding"/>
    <property type="evidence" value="ECO:0007669"/>
    <property type="project" value="UniProtKB-UniRule"/>
</dbReference>
<dbReference type="PANTHER" id="PTHR44591">
    <property type="entry name" value="STRESS RESPONSE REGULATOR PROTEIN 1"/>
    <property type="match status" value="1"/>
</dbReference>
<dbReference type="STRING" id="398512.Bccel_3837"/>
<dbReference type="SMART" id="SM00448">
    <property type="entry name" value="REC"/>
    <property type="match status" value="1"/>
</dbReference>
<dbReference type="Pfam" id="PF00072">
    <property type="entry name" value="Response_reg"/>
    <property type="match status" value="1"/>
</dbReference>
<dbReference type="NCBIfam" id="TIGR02875">
    <property type="entry name" value="spore_0_A"/>
    <property type="match status" value="1"/>
</dbReference>
<reference evidence="19" key="1">
    <citation type="submission" date="2015-07" db="EMBL/GenBank/DDBJ databases">
        <title>Near-Complete Genome Sequence of the Cellulolytic Bacterium Bacteroides (Pseudobacteroides) cellulosolvens ATCC 35603.</title>
        <authorList>
            <person name="Dassa B."/>
            <person name="Utturkar S.M."/>
            <person name="Klingeman D.M."/>
            <person name="Hurt R.A."/>
            <person name="Keller M."/>
            <person name="Xu J."/>
            <person name="Reddy Y.H.K."/>
            <person name="Borovok I."/>
            <person name="Grinberg I.R."/>
            <person name="Lamed R."/>
            <person name="Zhivin O."/>
            <person name="Bayer E.A."/>
            <person name="Brown S.D."/>
        </authorList>
    </citation>
    <scope>NUCLEOTIDE SEQUENCE [LARGE SCALE GENOMIC DNA]</scope>
    <source>
        <strain evidence="19">DSM 2933</strain>
    </source>
</reference>
<evidence type="ECO:0000313" key="18">
    <source>
        <dbReference type="EMBL" id="KNY28563.1"/>
    </source>
</evidence>
<dbReference type="InterPro" id="IPR014879">
    <property type="entry name" value="Spo0A_C"/>
</dbReference>
<dbReference type="GO" id="GO:0005737">
    <property type="term" value="C:cytoplasm"/>
    <property type="evidence" value="ECO:0007669"/>
    <property type="project" value="UniProtKB-SubCell"/>
</dbReference>
<accession>A0A0L6JRZ6</accession>
<dbReference type="AlphaFoldDB" id="A0A0L6JRZ6"/>
<keyword evidence="11 14" id="KW-0010">Activator</keyword>
<dbReference type="Proteomes" id="UP000036923">
    <property type="component" value="Unassembled WGS sequence"/>
</dbReference>
<keyword evidence="4 14" id="KW-0678">Repressor</keyword>
<dbReference type="eggNOG" id="COG0745">
    <property type="taxonomic scope" value="Bacteria"/>
</dbReference>
<dbReference type="OrthoDB" id="9793299at2"/>
<dbReference type="EMBL" id="LGTC01000001">
    <property type="protein sequence ID" value="KNY28563.1"/>
    <property type="molecule type" value="Genomic_DNA"/>
</dbReference>
<proteinExistence type="predicted"/>
<evidence type="ECO:0000256" key="3">
    <source>
        <dbReference type="ARBA" id="ARBA00022490"/>
    </source>
</evidence>
<dbReference type="InterPro" id="IPR001789">
    <property type="entry name" value="Sig_transdc_resp-reg_receiver"/>
</dbReference>
<evidence type="ECO:0000259" key="17">
    <source>
        <dbReference type="PROSITE" id="PS50110"/>
    </source>
</evidence>
<dbReference type="SUPFAM" id="SSF52172">
    <property type="entry name" value="CheY-like"/>
    <property type="match status" value="1"/>
</dbReference>
<dbReference type="GO" id="GO:0003700">
    <property type="term" value="F:DNA-binding transcription factor activity"/>
    <property type="evidence" value="ECO:0007669"/>
    <property type="project" value="InterPro"/>
</dbReference>
<dbReference type="Pfam" id="PF08769">
    <property type="entry name" value="Spo0A_C"/>
    <property type="match status" value="1"/>
</dbReference>
<comment type="caution">
    <text evidence="18">The sequence shown here is derived from an EMBL/GenBank/DDBJ whole genome shotgun (WGS) entry which is preliminary data.</text>
</comment>
<evidence type="ECO:0000256" key="5">
    <source>
        <dbReference type="ARBA" id="ARBA00022553"/>
    </source>
</evidence>
<comment type="function">
    <text evidence="13 14">May play the central regulatory role in sporulation. It may be an element of the effector pathway responsible for the activation of sporulation genes in response to nutritional stress. Spo0A may act in concert with spo0H (a sigma factor) to control the expression of some genes that are critical to the sporulation process.</text>
</comment>
<keyword evidence="8 14" id="KW-0902">Two-component regulatory system</keyword>
<evidence type="ECO:0000256" key="11">
    <source>
        <dbReference type="ARBA" id="ARBA00023159"/>
    </source>
</evidence>
<dbReference type="RefSeq" id="WP_036936720.1">
    <property type="nucleotide sequence ID" value="NZ_JQKC01000002.1"/>
</dbReference>
<keyword evidence="19" id="KW-1185">Reference proteome</keyword>
<evidence type="ECO:0000256" key="15">
    <source>
        <dbReference type="PIRSR" id="PIRSR002937-1"/>
    </source>
</evidence>
<dbReference type="InterPro" id="IPR012052">
    <property type="entry name" value="Spore_0_A"/>
</dbReference>
<sequence length="272" mass="30725">MKNEISVLITDDNIEFGDILYDYLNQTEGIKVVGIARDGLQALEKIKELKPEVVILDVIMPNLDGIGVLEKLATTPNVRKPIFIMLSAIGQDIFIQQAMSLGAEYYIVKPFSVEVLISRIKQLYRENRVSSFHESKNYVQKASSSILKNSESANDIEVQVTYMMRDIGIPPHMAGYQYIREAIVQTVNNSKLFGSITKVLYPSVAQKFNTTPQKVERAIRNAIESTWARGNPDSIDTLFGYTINYSKGKPTNSEFIAMLADKVRINMNYQKQ</sequence>
<evidence type="ECO:0000256" key="4">
    <source>
        <dbReference type="ARBA" id="ARBA00022491"/>
    </source>
</evidence>
<feature type="binding site" evidence="15">
    <location>
        <position position="12"/>
    </location>
    <ligand>
        <name>Ca(2+)</name>
        <dbReference type="ChEBI" id="CHEBI:29108"/>
    </ligand>
</feature>
<dbReference type="GO" id="GO:0000160">
    <property type="term" value="P:phosphorelay signal transduction system"/>
    <property type="evidence" value="ECO:0007669"/>
    <property type="project" value="UniProtKB-UniRule"/>
</dbReference>
<feature type="binding site" evidence="15">
    <location>
        <position position="57"/>
    </location>
    <ligand>
        <name>Ca(2+)</name>
        <dbReference type="ChEBI" id="CHEBI:29108"/>
    </ligand>
</feature>
<keyword evidence="14 15" id="KW-0479">Metal-binding</keyword>
<dbReference type="GO" id="GO:0051606">
    <property type="term" value="P:detection of stimulus"/>
    <property type="evidence" value="ECO:0007669"/>
    <property type="project" value="UniProtKB-UniRule"/>
</dbReference>
<evidence type="ECO:0000256" key="12">
    <source>
        <dbReference type="ARBA" id="ARBA00023163"/>
    </source>
</evidence>
<dbReference type="PATRIC" id="fig|398512.5.peg.4017"/>
<feature type="modified residue" description="4-aspartylphosphate" evidence="16">
    <location>
        <position position="57"/>
    </location>
</feature>
<gene>
    <name evidence="18" type="ORF">Bccel_3837</name>
</gene>
<keyword evidence="3 14" id="KW-0963">Cytoplasm</keyword>
<evidence type="ECO:0000256" key="14">
    <source>
        <dbReference type="PIRNR" id="PIRNR002937"/>
    </source>
</evidence>
<keyword evidence="7 14" id="KW-0749">Sporulation</keyword>
<evidence type="ECO:0000256" key="6">
    <source>
        <dbReference type="ARBA" id="ARBA00022837"/>
    </source>
</evidence>
<evidence type="ECO:0000256" key="2">
    <source>
        <dbReference type="ARBA" id="ARBA00018672"/>
    </source>
</evidence>
<evidence type="ECO:0000256" key="9">
    <source>
        <dbReference type="ARBA" id="ARBA00023015"/>
    </source>
</evidence>
<dbReference type="GO" id="GO:0042173">
    <property type="term" value="P:regulation of sporulation resulting in formation of a cellular spore"/>
    <property type="evidence" value="ECO:0007669"/>
    <property type="project" value="InterPro"/>
</dbReference>
<evidence type="ECO:0000256" key="1">
    <source>
        <dbReference type="ARBA" id="ARBA00004496"/>
    </source>
</evidence>
<feature type="binding site" evidence="15">
    <location>
        <position position="11"/>
    </location>
    <ligand>
        <name>Ca(2+)</name>
        <dbReference type="ChEBI" id="CHEBI:29108"/>
    </ligand>
</feature>
<organism evidence="18 19">
    <name type="scientific">Pseudobacteroides cellulosolvens ATCC 35603 = DSM 2933</name>
    <dbReference type="NCBI Taxonomy" id="398512"/>
    <lineage>
        <taxon>Bacteria</taxon>
        <taxon>Bacillati</taxon>
        <taxon>Bacillota</taxon>
        <taxon>Clostridia</taxon>
        <taxon>Eubacteriales</taxon>
        <taxon>Oscillospiraceae</taxon>
        <taxon>Pseudobacteroides</taxon>
    </lineage>
</organism>
<evidence type="ECO:0000256" key="8">
    <source>
        <dbReference type="ARBA" id="ARBA00023012"/>
    </source>
</evidence>
<keyword evidence="10 14" id="KW-0238">DNA-binding</keyword>
<dbReference type="GO" id="GO:0003677">
    <property type="term" value="F:DNA binding"/>
    <property type="evidence" value="ECO:0007669"/>
    <property type="project" value="UniProtKB-KW"/>
</dbReference>
<dbReference type="PANTHER" id="PTHR44591:SF3">
    <property type="entry name" value="RESPONSE REGULATORY DOMAIN-CONTAINING PROTEIN"/>
    <property type="match status" value="1"/>
</dbReference>
<evidence type="ECO:0000256" key="10">
    <source>
        <dbReference type="ARBA" id="ARBA00023125"/>
    </source>
</evidence>
<comment type="subcellular location">
    <subcellularLocation>
        <location evidence="1 14">Cytoplasm</location>
    </subcellularLocation>
</comment>
<dbReference type="InterPro" id="IPR050595">
    <property type="entry name" value="Bact_response_regulator"/>
</dbReference>
<comment type="cofactor">
    <cofactor evidence="14 15">
        <name>Ca(2+)</name>
        <dbReference type="ChEBI" id="CHEBI:29108"/>
    </cofactor>
    <text evidence="14 15">Binds 1 Ca(2+) ion per subunit.</text>
</comment>
<dbReference type="GO" id="GO:0030435">
    <property type="term" value="P:sporulation resulting in formation of a cellular spore"/>
    <property type="evidence" value="ECO:0007669"/>
    <property type="project" value="UniProtKB-UniRule"/>
</dbReference>
<dbReference type="InterPro" id="IPR016032">
    <property type="entry name" value="Sig_transdc_resp-reg_C-effctor"/>
</dbReference>
<dbReference type="PIRSF" id="PIRSF002937">
    <property type="entry name" value="Res_reg_Spo0A"/>
    <property type="match status" value="1"/>
</dbReference>
<dbReference type="InterPro" id="IPR036388">
    <property type="entry name" value="WH-like_DNA-bd_sf"/>
</dbReference>
<evidence type="ECO:0000256" key="13">
    <source>
        <dbReference type="ARBA" id="ARBA00024867"/>
    </source>
</evidence>